<dbReference type="PRINTS" id="PR00364">
    <property type="entry name" value="DISEASERSIST"/>
</dbReference>
<proteinExistence type="inferred from homology"/>
<dbReference type="PROSITE" id="PS51755">
    <property type="entry name" value="OMPR_PHOB"/>
    <property type="match status" value="1"/>
</dbReference>
<dbReference type="InterPro" id="IPR011990">
    <property type="entry name" value="TPR-like_helical_dom_sf"/>
</dbReference>
<dbReference type="Gene3D" id="1.25.40.10">
    <property type="entry name" value="Tetratricopeptide repeat domain"/>
    <property type="match status" value="2"/>
</dbReference>
<accession>A0A918M0P7</accession>
<dbReference type="InterPro" id="IPR051677">
    <property type="entry name" value="AfsR-DnrI-RedD_regulator"/>
</dbReference>
<feature type="DNA-binding region" description="OmpR/PhoB-type" evidence="6">
    <location>
        <begin position="38"/>
        <end position="142"/>
    </location>
</feature>
<dbReference type="SMART" id="SM00862">
    <property type="entry name" value="Trans_reg_C"/>
    <property type="match status" value="1"/>
</dbReference>
<dbReference type="InterPro" id="IPR027417">
    <property type="entry name" value="P-loop_NTPase"/>
</dbReference>
<dbReference type="Gene3D" id="3.40.50.300">
    <property type="entry name" value="P-loop containing nucleotide triphosphate hydrolases"/>
    <property type="match status" value="1"/>
</dbReference>
<dbReference type="GO" id="GO:0006355">
    <property type="term" value="P:regulation of DNA-templated transcription"/>
    <property type="evidence" value="ECO:0007669"/>
    <property type="project" value="InterPro"/>
</dbReference>
<dbReference type="PANTHER" id="PTHR35807">
    <property type="entry name" value="TRANSCRIPTIONAL REGULATOR REDD-RELATED"/>
    <property type="match status" value="1"/>
</dbReference>
<dbReference type="InterPro" id="IPR036388">
    <property type="entry name" value="WH-like_DNA-bd_sf"/>
</dbReference>
<evidence type="ECO:0000313" key="10">
    <source>
        <dbReference type="Proteomes" id="UP000646776"/>
    </source>
</evidence>
<sequence length="997" mass="107696">MNASPSRTLDELPKDEAPLSGAAAPDSREGPHGGPDVLRDYTCNNVQFSVLGPVRVWRDGIELSLGPKQQRLILAALLARPGRSVSLEELVELLWDGSPPASAANAVHRHVGTLRRLLQPELSARVPGRWLVRQGGGYLLRVSASSLDLLAFRSLMEQARAMTRADRQAEAVGLFTTALGLWQGRAGADLDLVADTYPGFVVLEHEYVSAVREAAEVGLNANRAAAVLPFLRQAAERNPLDEAVQAQLMMVLAADGKQAEAMASYEALRLRLADELGVDPGAELRTAYHHILHQQVTAAPLSQPTDASGPPVLEGTSAVPGVRIASAAPLRPAQLPADLMGFTGRREILQRAKNVAQETTGAALRILAIDGIPGIGKTAVAVHLAHQIAAQFPDGQLYADLRGFAPEGNPADPHEVLHDFLDALGVAQQQIPVSLDRRSALYRSALSGRRILVILDNARDVEQVRPLLPGTPECMVVVTSRSRLTSLVTAHGAHSLTLDVPTLQEATAYFVARVEKYRTDTETAAIERIAEHCGRLPLALALVATRAAIHPDQPLTEIEAEITGAGRRLEAFSDHDSGNGVRRVFSWSYRTLGPQAARAFRLLPLYPGTDITTRAVASLTGLPPRQAAVAVRELAHARLLTARRPDRYWSHDLMLAYAAELGDDSKTERAEAKSRLVDHYRQTAHAANLALRPPTNPVLPPAPLKGVAPELISDSTAAMAWFTEESCALRALIDDAAARGDARLAWELALSMQLFHQRNNWWHDWAATMRTALEAARRVDDVEGMARTHHGLAGAQYFLGDTHDALTHLEFARDFFERLGLVEDLAHVVKDMGTVWISKGDFAAACQHHEQAMGLLRRTGPSELKADTVLATGYSQLRLGNAAKAIELAGSAATVFRELGNIRGEAGCFSLLGDVHRASGNLLRAAQFYRQGIELLRQIGGRADIVHGLLVLGEVLVDAGDQAGARSAWMEVLAHAAEPALLPAVQQARARLQETQP</sequence>
<dbReference type="GO" id="GO:0003677">
    <property type="term" value="F:DNA binding"/>
    <property type="evidence" value="ECO:0007669"/>
    <property type="project" value="UniProtKB-UniRule"/>
</dbReference>
<comment type="caution">
    <text evidence="9">The sequence shown here is derived from an EMBL/GenBank/DDBJ whole genome shotgun (WGS) entry which is preliminary data.</text>
</comment>
<gene>
    <name evidence="9" type="ORF">GCM10010226_83920</name>
</gene>
<evidence type="ECO:0000259" key="8">
    <source>
        <dbReference type="PROSITE" id="PS51755"/>
    </source>
</evidence>
<reference evidence="9" key="2">
    <citation type="submission" date="2020-09" db="EMBL/GenBank/DDBJ databases">
        <authorList>
            <person name="Sun Q."/>
            <person name="Ohkuma M."/>
        </authorList>
    </citation>
    <scope>NUCLEOTIDE SEQUENCE</scope>
    <source>
        <strain evidence="9">JCM 4125</strain>
    </source>
</reference>
<keyword evidence="10" id="KW-1185">Reference proteome</keyword>
<dbReference type="AlphaFoldDB" id="A0A918M0P7"/>
<evidence type="ECO:0000256" key="2">
    <source>
        <dbReference type="ARBA" id="ARBA00023012"/>
    </source>
</evidence>
<dbReference type="SUPFAM" id="SSF46894">
    <property type="entry name" value="C-terminal effector domain of the bipartite response regulators"/>
    <property type="match status" value="1"/>
</dbReference>
<dbReference type="CDD" id="cd15831">
    <property type="entry name" value="BTAD"/>
    <property type="match status" value="1"/>
</dbReference>
<dbReference type="GO" id="GO:0000160">
    <property type="term" value="P:phosphorelay signal transduction system"/>
    <property type="evidence" value="ECO:0007669"/>
    <property type="project" value="UniProtKB-KW"/>
</dbReference>
<protein>
    <submittedName>
        <fullName evidence="9">SARP family transcriptional regulator</fullName>
    </submittedName>
</protein>
<feature type="domain" description="OmpR/PhoB-type" evidence="8">
    <location>
        <begin position="38"/>
        <end position="142"/>
    </location>
</feature>
<keyword evidence="5" id="KW-0804">Transcription</keyword>
<dbReference type="Proteomes" id="UP000646776">
    <property type="component" value="Unassembled WGS sequence"/>
</dbReference>
<evidence type="ECO:0000256" key="7">
    <source>
        <dbReference type="SAM" id="MobiDB-lite"/>
    </source>
</evidence>
<dbReference type="CDD" id="cd00383">
    <property type="entry name" value="trans_reg_C"/>
    <property type="match status" value="1"/>
</dbReference>
<evidence type="ECO:0000256" key="4">
    <source>
        <dbReference type="ARBA" id="ARBA00023125"/>
    </source>
</evidence>
<dbReference type="SUPFAM" id="SSF48452">
    <property type="entry name" value="TPR-like"/>
    <property type="match status" value="2"/>
</dbReference>
<keyword evidence="3" id="KW-0805">Transcription regulation</keyword>
<feature type="region of interest" description="Disordered" evidence="7">
    <location>
        <begin position="1"/>
        <end position="37"/>
    </location>
</feature>
<evidence type="ECO:0000256" key="3">
    <source>
        <dbReference type="ARBA" id="ARBA00023015"/>
    </source>
</evidence>
<keyword evidence="2" id="KW-0902">Two-component regulatory system</keyword>
<dbReference type="RefSeq" id="WP_189717866.1">
    <property type="nucleotide sequence ID" value="NZ_BMSA01000042.1"/>
</dbReference>
<dbReference type="SMART" id="SM01043">
    <property type="entry name" value="BTAD"/>
    <property type="match status" value="1"/>
</dbReference>
<dbReference type="InterPro" id="IPR001867">
    <property type="entry name" value="OmpR/PhoB-type_DNA-bd"/>
</dbReference>
<name>A0A918M0P7_9ACTN</name>
<evidence type="ECO:0000313" key="9">
    <source>
        <dbReference type="EMBL" id="GGT93247.1"/>
    </source>
</evidence>
<dbReference type="Pfam" id="PF03704">
    <property type="entry name" value="BTAD"/>
    <property type="match status" value="1"/>
</dbReference>
<evidence type="ECO:0000256" key="6">
    <source>
        <dbReference type="PROSITE-ProRule" id="PRU01091"/>
    </source>
</evidence>
<dbReference type="Gene3D" id="1.10.10.10">
    <property type="entry name" value="Winged helix-like DNA-binding domain superfamily/Winged helix DNA-binding domain"/>
    <property type="match status" value="1"/>
</dbReference>
<evidence type="ECO:0000256" key="5">
    <source>
        <dbReference type="ARBA" id="ARBA00023163"/>
    </source>
</evidence>
<dbReference type="InterPro" id="IPR019734">
    <property type="entry name" value="TPR_rpt"/>
</dbReference>
<reference evidence="9" key="1">
    <citation type="journal article" date="2014" name="Int. J. Syst. Evol. Microbiol.">
        <title>Complete genome sequence of Corynebacterium casei LMG S-19264T (=DSM 44701T), isolated from a smear-ripened cheese.</title>
        <authorList>
            <consortium name="US DOE Joint Genome Institute (JGI-PGF)"/>
            <person name="Walter F."/>
            <person name="Albersmeier A."/>
            <person name="Kalinowski J."/>
            <person name="Ruckert C."/>
        </authorList>
    </citation>
    <scope>NUCLEOTIDE SEQUENCE</scope>
    <source>
        <strain evidence="9">JCM 4125</strain>
    </source>
</reference>
<evidence type="ECO:0000256" key="1">
    <source>
        <dbReference type="ARBA" id="ARBA00005820"/>
    </source>
</evidence>
<keyword evidence="4 6" id="KW-0238">DNA-binding</keyword>
<dbReference type="InterPro" id="IPR005158">
    <property type="entry name" value="BTAD"/>
</dbReference>
<dbReference type="Pfam" id="PF00486">
    <property type="entry name" value="Trans_reg_C"/>
    <property type="match status" value="1"/>
</dbReference>
<dbReference type="PANTHER" id="PTHR35807:SF1">
    <property type="entry name" value="TRANSCRIPTIONAL REGULATOR REDD"/>
    <property type="match status" value="1"/>
</dbReference>
<comment type="similarity">
    <text evidence="1">Belongs to the AfsR/DnrI/RedD regulatory family.</text>
</comment>
<dbReference type="InterPro" id="IPR016032">
    <property type="entry name" value="Sig_transdc_resp-reg_C-effctor"/>
</dbReference>
<organism evidence="9 10">
    <name type="scientific">Streptomyces phaeofaciens</name>
    <dbReference type="NCBI Taxonomy" id="68254"/>
    <lineage>
        <taxon>Bacteria</taxon>
        <taxon>Bacillati</taxon>
        <taxon>Actinomycetota</taxon>
        <taxon>Actinomycetes</taxon>
        <taxon>Kitasatosporales</taxon>
        <taxon>Streptomycetaceae</taxon>
        <taxon>Streptomyces</taxon>
    </lineage>
</organism>
<dbReference type="GO" id="GO:0043531">
    <property type="term" value="F:ADP binding"/>
    <property type="evidence" value="ECO:0007669"/>
    <property type="project" value="InterPro"/>
</dbReference>
<dbReference type="EMBL" id="BMSA01000042">
    <property type="protein sequence ID" value="GGT93247.1"/>
    <property type="molecule type" value="Genomic_DNA"/>
</dbReference>
<feature type="compositionally biased region" description="Basic and acidic residues" evidence="7">
    <location>
        <begin position="8"/>
        <end position="17"/>
    </location>
</feature>
<dbReference type="SMART" id="SM00028">
    <property type="entry name" value="TPR"/>
    <property type="match status" value="4"/>
</dbReference>
<dbReference type="SUPFAM" id="SSF52540">
    <property type="entry name" value="P-loop containing nucleoside triphosphate hydrolases"/>
    <property type="match status" value="1"/>
</dbReference>